<protein>
    <submittedName>
        <fullName evidence="2">Uncharacterized protein</fullName>
    </submittedName>
</protein>
<organism evidence="2 3">
    <name type="scientific">Mytilus coruscus</name>
    <name type="common">Sea mussel</name>
    <dbReference type="NCBI Taxonomy" id="42192"/>
    <lineage>
        <taxon>Eukaryota</taxon>
        <taxon>Metazoa</taxon>
        <taxon>Spiralia</taxon>
        <taxon>Lophotrochozoa</taxon>
        <taxon>Mollusca</taxon>
        <taxon>Bivalvia</taxon>
        <taxon>Autobranchia</taxon>
        <taxon>Pteriomorphia</taxon>
        <taxon>Mytilida</taxon>
        <taxon>Mytiloidea</taxon>
        <taxon>Mytilidae</taxon>
        <taxon>Mytilinae</taxon>
        <taxon>Mytilus</taxon>
    </lineage>
</organism>
<reference evidence="2 3" key="1">
    <citation type="submission" date="2020-06" db="EMBL/GenBank/DDBJ databases">
        <authorList>
            <person name="Li R."/>
            <person name="Bekaert M."/>
        </authorList>
    </citation>
    <scope>NUCLEOTIDE SEQUENCE [LARGE SCALE GENOMIC DNA]</scope>
    <source>
        <strain evidence="3">wild</strain>
    </source>
</reference>
<accession>A0A6J8EMG2</accession>
<dbReference type="EMBL" id="CACVKT020009377">
    <property type="protein sequence ID" value="CAC5421809.1"/>
    <property type="molecule type" value="Genomic_DNA"/>
</dbReference>
<feature type="compositionally biased region" description="Polar residues" evidence="1">
    <location>
        <begin position="46"/>
        <end position="58"/>
    </location>
</feature>
<feature type="compositionally biased region" description="Basic and acidic residues" evidence="1">
    <location>
        <begin position="30"/>
        <end position="45"/>
    </location>
</feature>
<sequence>MKEAKYNRRNVKRVRDRLYIDDELYEIHDDTETSHHHGHPKERNDTLPSNEQSTPNSQWDRRSMKRPHTSSTPTSCINDDMINSFVDEIGLILIESARDTLGTRPDKPKKRASKNQGDKPWFNLDCIFERQNYRKFNRKLKARPSPVLLTTVKESEKIYKKVMDKAIKQI</sequence>
<gene>
    <name evidence="2" type="ORF">MCOR_53894</name>
</gene>
<dbReference type="AlphaFoldDB" id="A0A6J8EMG2"/>
<evidence type="ECO:0000313" key="2">
    <source>
        <dbReference type="EMBL" id="CAC5421809.1"/>
    </source>
</evidence>
<evidence type="ECO:0000256" key="1">
    <source>
        <dbReference type="SAM" id="MobiDB-lite"/>
    </source>
</evidence>
<dbReference type="Proteomes" id="UP000507470">
    <property type="component" value="Unassembled WGS sequence"/>
</dbReference>
<proteinExistence type="predicted"/>
<keyword evidence="3" id="KW-1185">Reference proteome</keyword>
<name>A0A6J8EMG2_MYTCO</name>
<feature type="region of interest" description="Disordered" evidence="1">
    <location>
        <begin position="30"/>
        <end position="77"/>
    </location>
</feature>
<evidence type="ECO:0000313" key="3">
    <source>
        <dbReference type="Proteomes" id="UP000507470"/>
    </source>
</evidence>